<keyword evidence="11 13" id="KW-0443">Lipid metabolism</keyword>
<dbReference type="AlphaFoldDB" id="A0A7W4KFD1"/>
<evidence type="ECO:0000256" key="13">
    <source>
        <dbReference type="HAMAP-Rule" id="MF_00409"/>
    </source>
</evidence>
<dbReference type="NCBIfam" id="TIGR00682">
    <property type="entry name" value="lpxK"/>
    <property type="match status" value="1"/>
</dbReference>
<dbReference type="PANTHER" id="PTHR42724">
    <property type="entry name" value="TETRAACYLDISACCHARIDE 4'-KINASE"/>
    <property type="match status" value="1"/>
</dbReference>
<dbReference type="EMBL" id="JABEQK010000010">
    <property type="protein sequence ID" value="MBB2205941.1"/>
    <property type="molecule type" value="Genomic_DNA"/>
</dbReference>
<comment type="function">
    <text evidence="1 13">Transfers the gamma-phosphate of ATP to the 4'-position of a tetraacyldisaccharide 1-phosphate intermediate (termed DS-1-P) to form tetraacyldisaccharide 1,4'-bis-phosphate (lipid IVA).</text>
</comment>
<comment type="similarity">
    <text evidence="13">Belongs to the LpxK family.</text>
</comment>
<evidence type="ECO:0000313" key="14">
    <source>
        <dbReference type="EMBL" id="MBB2205941.1"/>
    </source>
</evidence>
<evidence type="ECO:0000256" key="12">
    <source>
        <dbReference type="ARBA" id="ARBA00029757"/>
    </source>
</evidence>
<keyword evidence="9 13" id="KW-0418">Kinase</keyword>
<feature type="binding site" evidence="13">
    <location>
        <begin position="50"/>
        <end position="57"/>
    </location>
    <ligand>
        <name>ATP</name>
        <dbReference type="ChEBI" id="CHEBI:30616"/>
    </ligand>
</feature>
<dbReference type="GO" id="GO:0009244">
    <property type="term" value="P:lipopolysaccharide core region biosynthetic process"/>
    <property type="evidence" value="ECO:0007669"/>
    <property type="project" value="TreeGrafter"/>
</dbReference>
<evidence type="ECO:0000256" key="10">
    <source>
        <dbReference type="ARBA" id="ARBA00022840"/>
    </source>
</evidence>
<evidence type="ECO:0000256" key="11">
    <source>
        <dbReference type="ARBA" id="ARBA00023098"/>
    </source>
</evidence>
<dbReference type="RefSeq" id="WP_182950481.1">
    <property type="nucleotide sequence ID" value="NZ_JABEQK010000010.1"/>
</dbReference>
<evidence type="ECO:0000256" key="7">
    <source>
        <dbReference type="ARBA" id="ARBA00022679"/>
    </source>
</evidence>
<keyword evidence="10 13" id="KW-0067">ATP-binding</keyword>
<organism evidence="14 15">
    <name type="scientific">Gluconacetobacter takamatsuzukensis</name>
    <dbReference type="NCBI Taxonomy" id="1286190"/>
    <lineage>
        <taxon>Bacteria</taxon>
        <taxon>Pseudomonadati</taxon>
        <taxon>Pseudomonadota</taxon>
        <taxon>Alphaproteobacteria</taxon>
        <taxon>Acetobacterales</taxon>
        <taxon>Acetobacteraceae</taxon>
        <taxon>Gluconacetobacter</taxon>
    </lineage>
</organism>
<reference evidence="14 15" key="1">
    <citation type="submission" date="2020-04" db="EMBL/GenBank/DDBJ databases">
        <title>Description of novel Gluconacetobacter.</title>
        <authorList>
            <person name="Sombolestani A."/>
        </authorList>
    </citation>
    <scope>NUCLEOTIDE SEQUENCE [LARGE SCALE GENOMIC DNA]</scope>
    <source>
        <strain evidence="14 15">LMG 27800</strain>
    </source>
</reference>
<evidence type="ECO:0000256" key="3">
    <source>
        <dbReference type="ARBA" id="ARBA00012071"/>
    </source>
</evidence>
<dbReference type="SUPFAM" id="SSF52540">
    <property type="entry name" value="P-loop containing nucleoside triphosphate hydrolases"/>
    <property type="match status" value="1"/>
</dbReference>
<keyword evidence="6 13" id="KW-0441">Lipid A biosynthesis</keyword>
<keyword evidence="5 13" id="KW-0444">Lipid biosynthesis</keyword>
<sequence length="329" mass="34281">MRAPRFWAEDGWPARLLAPAAALYAHATARRLRRPGWHAPVPVLCCGNLTAGGAGKTTLALDLVARLAARGRRVHVLTRGYGRRRSGLLRVDPARHTAADVGDEALLLAALAPTHVSADRAAGARAAIADGADCLVMDDGFQNPGLYQDMKLLVIDGTSGFGNGRVIPAGPLREPIAAGAARAGAAILIGADRTGALSHLPPDLPILRADLAMQDAAPLLAGRSAIAFAGIGRPEKFFDGLRAQGIVPAACVPFADHHPYTAGDLRRLRALAATHGATLLTTPKDAARLPPAVRADISTVGVGLAWADPSAPERLLDRWLAGPLQDETP</sequence>
<dbReference type="InterPro" id="IPR027417">
    <property type="entry name" value="P-loop_NTPase"/>
</dbReference>
<keyword evidence="7 13" id="KW-0808">Transferase</keyword>
<dbReference type="Gene3D" id="3.40.50.300">
    <property type="entry name" value="P-loop containing nucleotide triphosphate hydrolases"/>
    <property type="match status" value="1"/>
</dbReference>
<evidence type="ECO:0000256" key="9">
    <source>
        <dbReference type="ARBA" id="ARBA00022777"/>
    </source>
</evidence>
<dbReference type="HAMAP" id="MF_00409">
    <property type="entry name" value="LpxK"/>
    <property type="match status" value="1"/>
</dbReference>
<evidence type="ECO:0000256" key="8">
    <source>
        <dbReference type="ARBA" id="ARBA00022741"/>
    </source>
</evidence>
<dbReference type="Pfam" id="PF02606">
    <property type="entry name" value="LpxK"/>
    <property type="match status" value="1"/>
</dbReference>
<dbReference type="Proteomes" id="UP000540556">
    <property type="component" value="Unassembled WGS sequence"/>
</dbReference>
<dbReference type="EC" id="2.7.1.130" evidence="3 13"/>
<dbReference type="GO" id="GO:0005886">
    <property type="term" value="C:plasma membrane"/>
    <property type="evidence" value="ECO:0007669"/>
    <property type="project" value="TreeGrafter"/>
</dbReference>
<keyword evidence="8 13" id="KW-0547">Nucleotide-binding</keyword>
<protein>
    <recommendedName>
        <fullName evidence="4 13">Tetraacyldisaccharide 4'-kinase</fullName>
        <ecNumber evidence="3 13">2.7.1.130</ecNumber>
    </recommendedName>
    <alternativeName>
        <fullName evidence="12 13">Lipid A 4'-kinase</fullName>
    </alternativeName>
</protein>
<dbReference type="GO" id="GO:0005524">
    <property type="term" value="F:ATP binding"/>
    <property type="evidence" value="ECO:0007669"/>
    <property type="project" value="UniProtKB-UniRule"/>
</dbReference>
<comment type="caution">
    <text evidence="14">The sequence shown here is derived from an EMBL/GenBank/DDBJ whole genome shotgun (WGS) entry which is preliminary data.</text>
</comment>
<dbReference type="GO" id="GO:0009029">
    <property type="term" value="F:lipid-A 4'-kinase activity"/>
    <property type="evidence" value="ECO:0007669"/>
    <property type="project" value="UniProtKB-UniRule"/>
</dbReference>
<accession>A0A7W4KFD1</accession>
<evidence type="ECO:0000256" key="4">
    <source>
        <dbReference type="ARBA" id="ARBA00016436"/>
    </source>
</evidence>
<dbReference type="PANTHER" id="PTHR42724:SF1">
    <property type="entry name" value="TETRAACYLDISACCHARIDE 4'-KINASE, MITOCHONDRIAL-RELATED"/>
    <property type="match status" value="1"/>
</dbReference>
<dbReference type="GO" id="GO:0009245">
    <property type="term" value="P:lipid A biosynthetic process"/>
    <property type="evidence" value="ECO:0007669"/>
    <property type="project" value="UniProtKB-UniRule"/>
</dbReference>
<evidence type="ECO:0000256" key="2">
    <source>
        <dbReference type="ARBA" id="ARBA00004870"/>
    </source>
</evidence>
<evidence type="ECO:0000256" key="5">
    <source>
        <dbReference type="ARBA" id="ARBA00022516"/>
    </source>
</evidence>
<evidence type="ECO:0000256" key="6">
    <source>
        <dbReference type="ARBA" id="ARBA00022556"/>
    </source>
</evidence>
<evidence type="ECO:0000313" key="15">
    <source>
        <dbReference type="Proteomes" id="UP000540556"/>
    </source>
</evidence>
<comment type="catalytic activity">
    <reaction evidence="13">
        <text>a lipid A disaccharide + ATP = a lipid IVA + ADP + H(+)</text>
        <dbReference type="Rhea" id="RHEA:67840"/>
        <dbReference type="ChEBI" id="CHEBI:15378"/>
        <dbReference type="ChEBI" id="CHEBI:30616"/>
        <dbReference type="ChEBI" id="CHEBI:176343"/>
        <dbReference type="ChEBI" id="CHEBI:176425"/>
        <dbReference type="ChEBI" id="CHEBI:456216"/>
        <dbReference type="EC" id="2.7.1.130"/>
    </reaction>
</comment>
<name>A0A7W4KFD1_9PROT</name>
<dbReference type="UniPathway" id="UPA00359">
    <property type="reaction ID" value="UER00482"/>
</dbReference>
<dbReference type="InterPro" id="IPR003758">
    <property type="entry name" value="LpxK"/>
</dbReference>
<evidence type="ECO:0000256" key="1">
    <source>
        <dbReference type="ARBA" id="ARBA00002274"/>
    </source>
</evidence>
<keyword evidence="15" id="KW-1185">Reference proteome</keyword>
<comment type="pathway">
    <text evidence="2 13">Glycolipid biosynthesis; lipid IV(A) biosynthesis; lipid IV(A) from (3R)-3-hydroxytetradecanoyl-[acyl-carrier-protein] and UDP-N-acetyl-alpha-D-glucosamine: step 6/6.</text>
</comment>
<proteinExistence type="inferred from homology"/>
<gene>
    <name evidence="13 14" type="primary">lpxK</name>
    <name evidence="14" type="ORF">HLH27_13085</name>
</gene>